<evidence type="ECO:0000313" key="2">
    <source>
        <dbReference type="EMBL" id="OCF25373.1"/>
    </source>
</evidence>
<dbReference type="EMBL" id="CP144544">
    <property type="protein sequence ID" value="WVW84039.1"/>
    <property type="molecule type" value="Genomic_DNA"/>
</dbReference>
<dbReference type="RefSeq" id="XP_019046443.1">
    <property type="nucleotide sequence ID" value="XM_019191813.1"/>
</dbReference>
<accession>A0A1B9G2X4</accession>
<sequence>MQLKSLFTTLALLSLTPFTLSAPAPIEDRAIAVDPTVVTARAIAADPTVVTARAIAVDPDVVTARAIAVDPTVVTARAVLETAAVEKRQDDGGVRTVKHIARQTVEGGDGGGVGGGNVPSVTQPALGPAVLNPVISPVVVPGPGTSQAVRPWWWNWGW</sequence>
<name>A0A1B9G2X4_9TREE</name>
<dbReference type="AlphaFoldDB" id="A0A1B9G2X4"/>
<dbReference type="Proteomes" id="UP000092730">
    <property type="component" value="Chromosome 4"/>
</dbReference>
<dbReference type="KEGG" id="kbi:30209591"/>
<gene>
    <name evidence="2" type="ORF">I302_05192</name>
    <name evidence="3" type="ORF">I302_106067</name>
</gene>
<proteinExistence type="predicted"/>
<reference evidence="2" key="1">
    <citation type="submission" date="2013-07" db="EMBL/GenBank/DDBJ databases">
        <title>The Genome Sequence of Cryptococcus bestiolae CBS10118.</title>
        <authorList>
            <consortium name="The Broad Institute Genome Sequencing Platform"/>
            <person name="Cuomo C."/>
            <person name="Litvintseva A."/>
            <person name="Chen Y."/>
            <person name="Heitman J."/>
            <person name="Sun S."/>
            <person name="Springer D."/>
            <person name="Dromer F."/>
            <person name="Young S.K."/>
            <person name="Zeng Q."/>
            <person name="Gargeya S."/>
            <person name="Fitzgerald M."/>
            <person name="Abouelleil A."/>
            <person name="Alvarado L."/>
            <person name="Berlin A.M."/>
            <person name="Chapman S.B."/>
            <person name="Dewar J."/>
            <person name="Goldberg J."/>
            <person name="Griggs A."/>
            <person name="Gujja S."/>
            <person name="Hansen M."/>
            <person name="Howarth C."/>
            <person name="Imamovic A."/>
            <person name="Larimer J."/>
            <person name="McCowan C."/>
            <person name="Murphy C."/>
            <person name="Pearson M."/>
            <person name="Priest M."/>
            <person name="Roberts A."/>
            <person name="Saif S."/>
            <person name="Shea T."/>
            <person name="Sykes S."/>
            <person name="Wortman J."/>
            <person name="Nusbaum C."/>
            <person name="Birren B."/>
        </authorList>
    </citation>
    <scope>NUCLEOTIDE SEQUENCE [LARGE SCALE GENOMIC DNA]</scope>
    <source>
        <strain evidence="2">CBS 10118</strain>
    </source>
</reference>
<reference evidence="2" key="3">
    <citation type="submission" date="2014-01" db="EMBL/GenBank/DDBJ databases">
        <title>Evolution of pathogenesis and genome organization in the Tremellales.</title>
        <authorList>
            <person name="Cuomo C."/>
            <person name="Litvintseva A."/>
            <person name="Heitman J."/>
            <person name="Chen Y."/>
            <person name="Sun S."/>
            <person name="Springer D."/>
            <person name="Dromer F."/>
            <person name="Young S."/>
            <person name="Zeng Q."/>
            <person name="Chapman S."/>
            <person name="Gujja S."/>
            <person name="Saif S."/>
            <person name="Birren B."/>
        </authorList>
    </citation>
    <scope>NUCLEOTIDE SEQUENCE</scope>
    <source>
        <strain evidence="2">CBS 10118</strain>
    </source>
</reference>
<dbReference type="VEuPathDB" id="FungiDB:I302_05192"/>
<dbReference type="OrthoDB" id="10471556at2759"/>
<evidence type="ECO:0000313" key="3">
    <source>
        <dbReference type="EMBL" id="WVW84039.1"/>
    </source>
</evidence>
<reference evidence="3" key="4">
    <citation type="submission" date="2024-02" db="EMBL/GenBank/DDBJ databases">
        <title>Comparative genomics of Cryptococcus and Kwoniella reveals pathogenesis evolution and contrasting modes of karyotype evolution via chromosome fusion or intercentromeric recombination.</title>
        <authorList>
            <person name="Coelho M.A."/>
            <person name="David-Palma M."/>
            <person name="Shea T."/>
            <person name="Bowers K."/>
            <person name="McGinley-Smith S."/>
            <person name="Mohammad A.W."/>
            <person name="Gnirke A."/>
            <person name="Yurkov A.M."/>
            <person name="Nowrousian M."/>
            <person name="Sun S."/>
            <person name="Cuomo C.A."/>
            <person name="Heitman J."/>
        </authorList>
    </citation>
    <scope>NUCLEOTIDE SEQUENCE</scope>
    <source>
        <strain evidence="3">CBS 10118</strain>
    </source>
</reference>
<evidence type="ECO:0000313" key="4">
    <source>
        <dbReference type="Proteomes" id="UP000092730"/>
    </source>
</evidence>
<feature type="signal peptide" evidence="1">
    <location>
        <begin position="1"/>
        <end position="21"/>
    </location>
</feature>
<evidence type="ECO:0000256" key="1">
    <source>
        <dbReference type="SAM" id="SignalP"/>
    </source>
</evidence>
<dbReference type="GeneID" id="30209591"/>
<keyword evidence="1" id="KW-0732">Signal</keyword>
<organism evidence="2">
    <name type="scientific">Kwoniella bestiolae CBS 10118</name>
    <dbReference type="NCBI Taxonomy" id="1296100"/>
    <lineage>
        <taxon>Eukaryota</taxon>
        <taxon>Fungi</taxon>
        <taxon>Dikarya</taxon>
        <taxon>Basidiomycota</taxon>
        <taxon>Agaricomycotina</taxon>
        <taxon>Tremellomycetes</taxon>
        <taxon>Tremellales</taxon>
        <taxon>Cryptococcaceae</taxon>
        <taxon>Kwoniella</taxon>
    </lineage>
</organism>
<reference evidence="3" key="2">
    <citation type="submission" date="2013-07" db="EMBL/GenBank/DDBJ databases">
        <authorList>
            <consortium name="The Broad Institute Genome Sequencing Platform"/>
            <person name="Cuomo C."/>
            <person name="Litvintseva A."/>
            <person name="Chen Y."/>
            <person name="Heitman J."/>
            <person name="Sun S."/>
            <person name="Springer D."/>
            <person name="Dromer F."/>
            <person name="Young S.K."/>
            <person name="Zeng Q."/>
            <person name="Gargeya S."/>
            <person name="Fitzgerald M."/>
            <person name="Abouelleil A."/>
            <person name="Alvarado L."/>
            <person name="Berlin A.M."/>
            <person name="Chapman S.B."/>
            <person name="Dewar J."/>
            <person name="Goldberg J."/>
            <person name="Griggs A."/>
            <person name="Gujja S."/>
            <person name="Hansen M."/>
            <person name="Howarth C."/>
            <person name="Imamovic A."/>
            <person name="Larimer J."/>
            <person name="McCowan C."/>
            <person name="Murphy C."/>
            <person name="Pearson M."/>
            <person name="Priest M."/>
            <person name="Roberts A."/>
            <person name="Saif S."/>
            <person name="Shea T."/>
            <person name="Sykes S."/>
            <person name="Wortman J."/>
            <person name="Nusbaum C."/>
            <person name="Birren B."/>
        </authorList>
    </citation>
    <scope>NUCLEOTIDE SEQUENCE</scope>
    <source>
        <strain evidence="3">CBS 10118</strain>
    </source>
</reference>
<protein>
    <submittedName>
        <fullName evidence="2">Uncharacterized protein</fullName>
    </submittedName>
</protein>
<keyword evidence="4" id="KW-1185">Reference proteome</keyword>
<feature type="chain" id="PRO_5042334806" evidence="1">
    <location>
        <begin position="22"/>
        <end position="158"/>
    </location>
</feature>
<dbReference type="EMBL" id="KI894021">
    <property type="protein sequence ID" value="OCF25373.1"/>
    <property type="molecule type" value="Genomic_DNA"/>
</dbReference>